<dbReference type="SUPFAM" id="SSF53448">
    <property type="entry name" value="Nucleotide-diphospho-sugar transferases"/>
    <property type="match status" value="1"/>
</dbReference>
<protein>
    <recommendedName>
        <fullName evidence="2">Nucleotide-diphospho-sugar transferase domain-containing protein</fullName>
    </recommendedName>
</protein>
<reference evidence="1" key="1">
    <citation type="journal article" date="2014" name="Front. Microbiol.">
        <title>High frequency of phylogenetically diverse reductive dehalogenase-homologous genes in deep subseafloor sedimentary metagenomes.</title>
        <authorList>
            <person name="Kawai M."/>
            <person name="Futagami T."/>
            <person name="Toyoda A."/>
            <person name="Takaki Y."/>
            <person name="Nishi S."/>
            <person name="Hori S."/>
            <person name="Arai W."/>
            <person name="Tsubouchi T."/>
            <person name="Morono Y."/>
            <person name="Uchiyama I."/>
            <person name="Ito T."/>
            <person name="Fujiyama A."/>
            <person name="Inagaki F."/>
            <person name="Takami H."/>
        </authorList>
    </citation>
    <scope>NUCLEOTIDE SEQUENCE</scope>
    <source>
        <strain evidence="1">Expedition CK06-06</strain>
    </source>
</reference>
<dbReference type="AlphaFoldDB" id="X0WEH8"/>
<comment type="caution">
    <text evidence="1">The sequence shown here is derived from an EMBL/GenBank/DDBJ whole genome shotgun (WGS) entry which is preliminary data.</text>
</comment>
<organism evidence="1">
    <name type="scientific">marine sediment metagenome</name>
    <dbReference type="NCBI Taxonomy" id="412755"/>
    <lineage>
        <taxon>unclassified sequences</taxon>
        <taxon>metagenomes</taxon>
        <taxon>ecological metagenomes</taxon>
    </lineage>
</organism>
<accession>X0WEH8</accession>
<dbReference type="Gene3D" id="3.90.550.10">
    <property type="entry name" value="Spore Coat Polysaccharide Biosynthesis Protein SpsA, Chain A"/>
    <property type="match status" value="1"/>
</dbReference>
<name>X0WEH8_9ZZZZ</name>
<evidence type="ECO:0008006" key="2">
    <source>
        <dbReference type="Google" id="ProtNLM"/>
    </source>
</evidence>
<gene>
    <name evidence="1" type="ORF">S01H1_58860</name>
</gene>
<sequence>MEKTSKEGFDRVAMLPPRVGKHWFLDSVRYFGIVFDLLEGYDTCLFMDSDLNFIEPFPELFRMTERFDVVAAMGSRRITVPTVETIPPCFPEYELGLILFRRNAIVRKFFDEWQRLHFTYHDVYGNNDQGSFREAVWNTPDLKIDRIPDEYALRWPFGVFMSHTVKILHGREEIDRNIHPEACSLDNVRNIVNEHTEMRVWSPRSKRWSDGVIPGAGWPQDRTI</sequence>
<evidence type="ECO:0000313" key="1">
    <source>
        <dbReference type="EMBL" id="GAG22938.1"/>
    </source>
</evidence>
<proteinExistence type="predicted"/>
<dbReference type="InterPro" id="IPR029044">
    <property type="entry name" value="Nucleotide-diphossugar_trans"/>
</dbReference>
<dbReference type="EMBL" id="BARS01038467">
    <property type="protein sequence ID" value="GAG22938.1"/>
    <property type="molecule type" value="Genomic_DNA"/>
</dbReference>